<keyword evidence="6" id="KW-0653">Protein transport</keyword>
<keyword evidence="8" id="KW-0811">Translocation</keyword>
<evidence type="ECO:0000256" key="6">
    <source>
        <dbReference type="ARBA" id="ARBA00022927"/>
    </source>
</evidence>
<feature type="transmembrane region" description="Helical" evidence="10">
    <location>
        <begin position="6"/>
        <end position="24"/>
    </location>
</feature>
<evidence type="ECO:0000256" key="9">
    <source>
        <dbReference type="ARBA" id="ARBA00023136"/>
    </source>
</evidence>
<dbReference type="Proteomes" id="UP000269019">
    <property type="component" value="Chromosome"/>
</dbReference>
<reference evidence="11 12" key="1">
    <citation type="submission" date="2018-11" db="EMBL/GenBank/DDBJ databases">
        <authorList>
            <person name="Kleinhagauer T."/>
            <person name="Glaeser S.P."/>
            <person name="Spergser J."/>
            <person name="Ruckert C."/>
            <person name="Kaempfer P."/>
            <person name="Busse H.-J."/>
        </authorList>
    </citation>
    <scope>NUCLEOTIDE SEQUENCE [LARGE SCALE GENOMIC DNA]</scope>
    <source>
        <strain evidence="11 12">200CH</strain>
    </source>
</reference>
<evidence type="ECO:0000256" key="1">
    <source>
        <dbReference type="ARBA" id="ARBA00004162"/>
    </source>
</evidence>
<comment type="similarity">
    <text evidence="2">Belongs to the YajC family.</text>
</comment>
<evidence type="ECO:0000256" key="8">
    <source>
        <dbReference type="ARBA" id="ARBA00023010"/>
    </source>
</evidence>
<proteinExistence type="inferred from homology"/>
<keyword evidence="12" id="KW-1185">Reference proteome</keyword>
<keyword evidence="3" id="KW-0813">Transport</keyword>
<evidence type="ECO:0000313" key="11">
    <source>
        <dbReference type="EMBL" id="AZA13699.1"/>
    </source>
</evidence>
<comment type="subcellular location">
    <subcellularLocation>
        <location evidence="1">Cell membrane</location>
        <topology evidence="1">Single-pass membrane protein</topology>
    </subcellularLocation>
</comment>
<dbReference type="PANTHER" id="PTHR33909:SF1">
    <property type="entry name" value="SEC TRANSLOCON ACCESSORY COMPLEX SUBUNIT YAJC"/>
    <property type="match status" value="1"/>
</dbReference>
<evidence type="ECO:0000256" key="4">
    <source>
        <dbReference type="ARBA" id="ARBA00022475"/>
    </source>
</evidence>
<keyword evidence="7 10" id="KW-1133">Transmembrane helix</keyword>
<evidence type="ECO:0000256" key="2">
    <source>
        <dbReference type="ARBA" id="ARBA00006742"/>
    </source>
</evidence>
<dbReference type="EMBL" id="CP033896">
    <property type="protein sequence ID" value="AZA13699.1"/>
    <property type="molecule type" value="Genomic_DNA"/>
</dbReference>
<accession>A0A3G6J750</accession>
<evidence type="ECO:0000256" key="10">
    <source>
        <dbReference type="SAM" id="Phobius"/>
    </source>
</evidence>
<sequence>MSNSTSSPLLLLLLVAIVLIPLFLQKRRTDKVKASLQALQAALTPGLPVVTTAGIHGVVESVDEVARTVELRIAPAVVCTLDLAAIIRVQGSRELGAAGLDKQSTD</sequence>
<keyword evidence="9 10" id="KW-0472">Membrane</keyword>
<dbReference type="AlphaFoldDB" id="A0A3G6J750"/>
<dbReference type="Pfam" id="PF02699">
    <property type="entry name" value="YajC"/>
    <property type="match status" value="1"/>
</dbReference>
<dbReference type="SMART" id="SM01323">
    <property type="entry name" value="YajC"/>
    <property type="match status" value="1"/>
</dbReference>
<evidence type="ECO:0000256" key="5">
    <source>
        <dbReference type="ARBA" id="ARBA00022692"/>
    </source>
</evidence>
<name>A0A3G6J750_9CORY</name>
<dbReference type="RefSeq" id="WP_123928143.1">
    <property type="nucleotide sequence ID" value="NZ_CP033896.1"/>
</dbReference>
<evidence type="ECO:0000256" key="3">
    <source>
        <dbReference type="ARBA" id="ARBA00022448"/>
    </source>
</evidence>
<evidence type="ECO:0000256" key="7">
    <source>
        <dbReference type="ARBA" id="ARBA00022989"/>
    </source>
</evidence>
<dbReference type="OrthoDB" id="3267178at2"/>
<dbReference type="GO" id="GO:0005886">
    <property type="term" value="C:plasma membrane"/>
    <property type="evidence" value="ECO:0007669"/>
    <property type="project" value="UniProtKB-SubCell"/>
</dbReference>
<dbReference type="KEGG" id="ccho:CCHOA_06500"/>
<dbReference type="GO" id="GO:0015031">
    <property type="term" value="P:protein transport"/>
    <property type="evidence" value="ECO:0007669"/>
    <property type="project" value="UniProtKB-KW"/>
</dbReference>
<gene>
    <name evidence="11" type="ORF">CCHOA_06500</name>
</gene>
<organism evidence="11 12">
    <name type="scientific">Corynebacterium choanae</name>
    <dbReference type="NCBI Taxonomy" id="1862358"/>
    <lineage>
        <taxon>Bacteria</taxon>
        <taxon>Bacillati</taxon>
        <taxon>Actinomycetota</taxon>
        <taxon>Actinomycetes</taxon>
        <taxon>Mycobacteriales</taxon>
        <taxon>Corynebacteriaceae</taxon>
        <taxon>Corynebacterium</taxon>
    </lineage>
</organism>
<dbReference type="InterPro" id="IPR003849">
    <property type="entry name" value="Preprotein_translocase_YajC"/>
</dbReference>
<evidence type="ECO:0000313" key="12">
    <source>
        <dbReference type="Proteomes" id="UP000269019"/>
    </source>
</evidence>
<dbReference type="PANTHER" id="PTHR33909">
    <property type="entry name" value="SEC TRANSLOCON ACCESSORY COMPLEX SUBUNIT YAJC"/>
    <property type="match status" value="1"/>
</dbReference>
<protein>
    <submittedName>
        <fullName evidence="11">Preprotein translocase subunit YajC</fullName>
    </submittedName>
</protein>
<keyword evidence="5 10" id="KW-0812">Transmembrane</keyword>
<keyword evidence="4" id="KW-1003">Cell membrane</keyword>